<name>A0ABR8Q7V8_9CLOT</name>
<keyword evidence="3" id="KW-1185">Reference proteome</keyword>
<protein>
    <submittedName>
        <fullName evidence="2">Uncharacterized protein</fullName>
    </submittedName>
</protein>
<gene>
    <name evidence="2" type="ORF">H9660_15290</name>
</gene>
<keyword evidence="1" id="KW-0175">Coiled coil</keyword>
<comment type="caution">
    <text evidence="2">The sequence shown here is derived from an EMBL/GenBank/DDBJ whole genome shotgun (WGS) entry which is preliminary data.</text>
</comment>
<dbReference type="RefSeq" id="WP_191751250.1">
    <property type="nucleotide sequence ID" value="NZ_JACSQZ010000091.1"/>
</dbReference>
<proteinExistence type="predicted"/>
<evidence type="ECO:0000256" key="1">
    <source>
        <dbReference type="SAM" id="Coils"/>
    </source>
</evidence>
<accession>A0ABR8Q7V8</accession>
<reference evidence="2 3" key="1">
    <citation type="submission" date="2020-08" db="EMBL/GenBank/DDBJ databases">
        <title>A Genomic Blueprint of the Chicken Gut Microbiome.</title>
        <authorList>
            <person name="Gilroy R."/>
            <person name="Ravi A."/>
            <person name="Getino M."/>
            <person name="Pursley I."/>
            <person name="Horton D.L."/>
            <person name="Alikhan N.-F."/>
            <person name="Baker D."/>
            <person name="Gharbi K."/>
            <person name="Hall N."/>
            <person name="Watson M."/>
            <person name="Adriaenssens E.M."/>
            <person name="Foster-Nyarko E."/>
            <person name="Jarju S."/>
            <person name="Secka A."/>
            <person name="Antonio M."/>
            <person name="Oren A."/>
            <person name="Chaudhuri R."/>
            <person name="La Ragione R.M."/>
            <person name="Hildebrand F."/>
            <person name="Pallen M.J."/>
        </authorList>
    </citation>
    <scope>NUCLEOTIDE SEQUENCE [LARGE SCALE GENOMIC DNA]</scope>
    <source>
        <strain evidence="2 3">Sa3CUN1</strain>
    </source>
</reference>
<dbReference type="Proteomes" id="UP000640335">
    <property type="component" value="Unassembled WGS sequence"/>
</dbReference>
<evidence type="ECO:0000313" key="3">
    <source>
        <dbReference type="Proteomes" id="UP000640335"/>
    </source>
</evidence>
<organism evidence="2 3">
    <name type="scientific">Clostridium gallinarum</name>
    <dbReference type="NCBI Taxonomy" id="2762246"/>
    <lineage>
        <taxon>Bacteria</taxon>
        <taxon>Bacillati</taxon>
        <taxon>Bacillota</taxon>
        <taxon>Clostridia</taxon>
        <taxon>Eubacteriales</taxon>
        <taxon>Clostridiaceae</taxon>
        <taxon>Clostridium</taxon>
    </lineage>
</organism>
<evidence type="ECO:0000313" key="2">
    <source>
        <dbReference type="EMBL" id="MBD7916508.1"/>
    </source>
</evidence>
<sequence>MIENKCFCEKCRRIQPIIINSKIDTKEFNIGKISYNKLIGKCMICNEEVYSLELSKKNKNELSKKIKELEDEMTILKIIEDSKSGVLSIKDGDKKFLKELENILHKKK</sequence>
<dbReference type="EMBL" id="JACSQZ010000091">
    <property type="protein sequence ID" value="MBD7916508.1"/>
    <property type="molecule type" value="Genomic_DNA"/>
</dbReference>
<feature type="coiled-coil region" evidence="1">
    <location>
        <begin position="52"/>
        <end position="79"/>
    </location>
</feature>